<reference evidence="5" key="1">
    <citation type="submission" date="2023-08" db="EMBL/GenBank/DDBJ databases">
        <authorList>
            <person name="Chen Y."/>
            <person name="Shah S."/>
            <person name="Dougan E. K."/>
            <person name="Thang M."/>
            <person name="Chan C."/>
        </authorList>
    </citation>
    <scope>NUCLEOTIDE SEQUENCE</scope>
</reference>
<dbReference type="SMART" id="SM01225">
    <property type="entry name" value="G8"/>
    <property type="match status" value="1"/>
</dbReference>
<dbReference type="Pfam" id="PF04266">
    <property type="entry name" value="ASCH"/>
    <property type="match status" value="1"/>
</dbReference>
<keyword evidence="6" id="KW-1185">Reference proteome</keyword>
<dbReference type="Proteomes" id="UP001178507">
    <property type="component" value="Unassembled WGS sequence"/>
</dbReference>
<dbReference type="Pfam" id="PF10162">
    <property type="entry name" value="G8"/>
    <property type="match status" value="1"/>
</dbReference>
<feature type="domain" description="ASCH" evidence="3">
    <location>
        <begin position="7"/>
        <end position="95"/>
    </location>
</feature>
<name>A0AA36JMF2_9DINO</name>
<accession>A0AA36JMF2</accession>
<evidence type="ECO:0000313" key="6">
    <source>
        <dbReference type="Proteomes" id="UP001178507"/>
    </source>
</evidence>
<evidence type="ECO:0000259" key="4">
    <source>
        <dbReference type="SMART" id="SM01225"/>
    </source>
</evidence>
<dbReference type="EMBL" id="CAUJNA010003738">
    <property type="protein sequence ID" value="CAJ1408918.1"/>
    <property type="molecule type" value="Genomic_DNA"/>
</dbReference>
<dbReference type="InterPro" id="IPR052387">
    <property type="entry name" value="Fibrocystin"/>
</dbReference>
<dbReference type="InterPro" id="IPR015947">
    <property type="entry name" value="PUA-like_sf"/>
</dbReference>
<gene>
    <name evidence="5" type="ORF">EVOR1521_LOCUS30137</name>
</gene>
<proteinExistence type="predicted"/>
<protein>
    <submittedName>
        <fullName evidence="5">Uncharacterized protein</fullName>
    </submittedName>
</protein>
<dbReference type="InterPro" id="IPR007374">
    <property type="entry name" value="ASCH_domain"/>
</dbReference>
<dbReference type="AlphaFoldDB" id="A0AA36JMF2"/>
<evidence type="ECO:0000259" key="3">
    <source>
        <dbReference type="SMART" id="SM01022"/>
    </source>
</evidence>
<feature type="region of interest" description="Disordered" evidence="2">
    <location>
        <begin position="1183"/>
        <end position="1255"/>
    </location>
</feature>
<organism evidence="5 6">
    <name type="scientific">Effrenium voratum</name>
    <dbReference type="NCBI Taxonomy" id="2562239"/>
    <lineage>
        <taxon>Eukaryota</taxon>
        <taxon>Sar</taxon>
        <taxon>Alveolata</taxon>
        <taxon>Dinophyceae</taxon>
        <taxon>Suessiales</taxon>
        <taxon>Symbiodiniaceae</taxon>
        <taxon>Effrenium</taxon>
    </lineage>
</organism>
<dbReference type="PANTHER" id="PTHR46769:SF2">
    <property type="entry name" value="FIBROCYSTIN-L ISOFORM 2 PRECURSOR-RELATED"/>
    <property type="match status" value="1"/>
</dbReference>
<dbReference type="Gene3D" id="2.30.130.30">
    <property type="entry name" value="Hypothetical protein"/>
    <property type="match status" value="1"/>
</dbReference>
<dbReference type="PANTHER" id="PTHR46769">
    <property type="entry name" value="POLYCYSTIC KIDNEY AND HEPATIC DISEASE 1 (AUTOSOMAL RECESSIVE)-LIKE 1"/>
    <property type="match status" value="1"/>
</dbReference>
<comment type="caution">
    <text evidence="5">The sequence shown here is derived from an EMBL/GenBank/DDBJ whole genome shotgun (WGS) entry which is preliminary data.</text>
</comment>
<evidence type="ECO:0000256" key="2">
    <source>
        <dbReference type="SAM" id="MobiDB-lite"/>
    </source>
</evidence>
<evidence type="ECO:0000256" key="1">
    <source>
        <dbReference type="ARBA" id="ARBA00022729"/>
    </source>
</evidence>
<dbReference type="SUPFAM" id="SSF88697">
    <property type="entry name" value="PUA domain-like"/>
    <property type="match status" value="1"/>
</dbReference>
<feature type="compositionally biased region" description="Polar residues" evidence="2">
    <location>
        <begin position="1198"/>
        <end position="1229"/>
    </location>
</feature>
<evidence type="ECO:0000313" key="5">
    <source>
        <dbReference type="EMBL" id="CAJ1408918.1"/>
    </source>
</evidence>
<feature type="domain" description="G8" evidence="4">
    <location>
        <begin position="184"/>
        <end position="345"/>
    </location>
</feature>
<dbReference type="SMART" id="SM01022">
    <property type="entry name" value="ASCH"/>
    <property type="match status" value="1"/>
</dbReference>
<sequence length="1255" mass="137803">MVHSSALTVKPRWLSLLLSGEKTWELRSTHCRQRGDVALLASGTSTVWGIVEILDSKSRSFEELAEAETLHRVPREELREFAKKKAFAWVVGKPRILVRPLRVKRASASVNWVKLDEGTLRELRRRAAYDGDVATALRHDMALAAGPRRARRTAPRDHFVGSLMAEADDFSAEGAATSVFRRLSAWRLYGGSDAPDELCDLLLLCGRQLAQRTLEEPETQQLRWCLELLERLDDQRLQPLRRLLDYVAVKNLTIYGKLSFDDSEDRHLRADGILVWGLLEIGTPEQPFGMDTRKTAKISLNGYVLDTESYVYVEEQTLWGKVIAVPGLVKTFGAPIAETWLRVESTIGANAESACLLNTTGPLDWEAGAEVAFSVTEFDFPWRQSLSRILTEDPVWEPDGGCWRIQWSGSLGQRRYSGTFPVGEEKTVTLRAAVARLDRTVIIESASIDTTGGSQYGGHIEVFDVQLQDLAGSTMVGELNMQYTRFHNLGKGALSAAVKVTYSSNFEPPPVLIFHGNSWTESTEYALHLESANVPVLITSNVMFRSKNGGIFSQKGSAALQIKDNCIIGLWLADTAPRMVLQTDEDVVVMQYAGIRLDELPVRMIGNLVSGSRDMGYLTPAEPCPPRAIFNNEAAGVIVGVYLLTQTGSCQTANLWTVWKAAHAAVYLSDFATSQTILSNIVVADSHMGILPYMSIGSAFRRLFIRNSIIIGTSPAGTNCESSTWCRTQTPKDPYMDGCESMYVGANLRRVGFVAAIQTANKKSCWMTEPYEKCRLMSTAQPKLNGCHQPYEKDIHMQKGLGWTFFTDTTFAYFKSSDCGLSSRAIAVNMWAAEVSFPATFTRTTWYESDDAARFELSTAQLDSAYTARASPCKSTGGGCMGLDQMLLQDTDGTLTGSGAAYGSVVPLTPRTDIVWAPLCNSSIGDTYVGAQVCPNVTVDLLEMKNIDRGAKDVKFGPLVLTPDVEEDNGFQGGVLSSVGPFYASCPCGWDFSFYHILIKPDSTYYMEVMSLPENFKLRYWNPNPENSVLLEIFYPDSRGVNVFVGGSGKPDMALKLGRKPTLEDDHGAHVVDAQALRLYVTMRGSQAGFDARQDLTIRRTPTVKLKMNIEISIEEFNGAEFQTNLAILLGIPPERIVVAAVKARRRLKLLEIGEDESLCIGDDCQSKRRRLATVEQTDLDISIEPSKDAAAAATGGDSESSGSDALNAQASELGEVSNNLQQLSTSPDLAQAAGGEVSVSEIQAPAEPDEAGES</sequence>
<keyword evidence="1" id="KW-0732">Signal</keyword>
<dbReference type="InterPro" id="IPR019316">
    <property type="entry name" value="G8_domain"/>
</dbReference>